<keyword evidence="3" id="KW-0472">Membrane</keyword>
<dbReference type="Pfam" id="PF22816">
    <property type="entry name" value="CatAgl_D2"/>
    <property type="match status" value="1"/>
</dbReference>
<dbReference type="InterPro" id="IPR055149">
    <property type="entry name" value="Agl_cat_D2"/>
</dbReference>
<feature type="chain" id="PRO_5038482410" evidence="4">
    <location>
        <begin position="32"/>
        <end position="1168"/>
    </location>
</feature>
<feature type="region of interest" description="Disordered" evidence="2">
    <location>
        <begin position="656"/>
        <end position="1012"/>
    </location>
</feature>
<dbReference type="Gene3D" id="2.160.20.10">
    <property type="entry name" value="Single-stranded right-handed beta-helix, Pectin lyase-like"/>
    <property type="match status" value="1"/>
</dbReference>
<evidence type="ECO:0000259" key="7">
    <source>
        <dbReference type="Pfam" id="PF22816"/>
    </source>
</evidence>
<keyword evidence="1 4" id="KW-0732">Signal</keyword>
<dbReference type="Pfam" id="PF04650">
    <property type="entry name" value="YSIRK_signal"/>
    <property type="match status" value="1"/>
</dbReference>
<evidence type="ECO:0000259" key="5">
    <source>
        <dbReference type="Pfam" id="PF04650"/>
    </source>
</evidence>
<feature type="region of interest" description="Disordered" evidence="2">
    <location>
        <begin position="47"/>
        <end position="78"/>
    </location>
</feature>
<name>A0A6G4NBK1_STRSL</name>
<organism evidence="8">
    <name type="scientific">Streptococcus salivarius</name>
    <dbReference type="NCBI Taxonomy" id="1304"/>
    <lineage>
        <taxon>Bacteria</taxon>
        <taxon>Bacillati</taxon>
        <taxon>Bacillota</taxon>
        <taxon>Bacilli</taxon>
        <taxon>Lactobacillales</taxon>
        <taxon>Streptococcaceae</taxon>
        <taxon>Streptococcus</taxon>
    </lineage>
</organism>
<feature type="compositionally biased region" description="Polar residues" evidence="2">
    <location>
        <begin position="843"/>
        <end position="886"/>
    </location>
</feature>
<dbReference type="SMART" id="SM00710">
    <property type="entry name" value="PbH1"/>
    <property type="match status" value="8"/>
</dbReference>
<keyword evidence="3" id="KW-1133">Transmembrane helix</keyword>
<evidence type="ECO:0000259" key="6">
    <source>
        <dbReference type="Pfam" id="PF22815"/>
    </source>
</evidence>
<feature type="compositionally biased region" description="Low complexity" evidence="2">
    <location>
        <begin position="50"/>
        <end position="68"/>
    </location>
</feature>
<dbReference type="PANTHER" id="PTHR11818:SF42">
    <property type="entry name" value="VOLTAGE-GATED HYDROGEN CHANNEL 1"/>
    <property type="match status" value="1"/>
</dbReference>
<feature type="compositionally biased region" description="Basic and acidic residues" evidence="2">
    <location>
        <begin position="1097"/>
        <end position="1116"/>
    </location>
</feature>
<feature type="domain" description="YSIRK Gram-positive signal peptide" evidence="5">
    <location>
        <begin position="7"/>
        <end position="26"/>
    </location>
</feature>
<gene>
    <name evidence="8" type="ORF">G5S97_05210</name>
</gene>
<dbReference type="RefSeq" id="WP_164332219.1">
    <property type="nucleotide sequence ID" value="NZ_JAAJBE010000008.1"/>
</dbReference>
<feature type="compositionally biased region" description="Polar residues" evidence="2">
    <location>
        <begin position="670"/>
        <end position="680"/>
    </location>
</feature>
<dbReference type="InterPro" id="IPR011050">
    <property type="entry name" value="Pectin_lyase_fold/virulence"/>
</dbReference>
<evidence type="ECO:0000256" key="4">
    <source>
        <dbReference type="SAM" id="SignalP"/>
    </source>
</evidence>
<protein>
    <submittedName>
        <fullName evidence="8">YSIRK-type signal peptide-containing protein</fullName>
    </submittedName>
</protein>
<keyword evidence="3" id="KW-0812">Transmembrane</keyword>
<dbReference type="AlphaFoldDB" id="A0A6G4NBK1"/>
<evidence type="ECO:0000256" key="2">
    <source>
        <dbReference type="SAM" id="MobiDB-lite"/>
    </source>
</evidence>
<feature type="domain" description="CBM6/CBM35/CBM36-like 1" evidence="6">
    <location>
        <begin position="144"/>
        <end position="296"/>
    </location>
</feature>
<sequence length="1168" mass="122512">MFKERKTKPKYSIRKYSIGAASALIGFMALANGQAAQADEAQSISGLTDASNQAQTPQTASTAQLATSEPASVESVQASQPANIMPAQPQVTTVQAAEQIPTIDQLVEASNSQNQETLANVLTNATEDQGQGKEYSTEGYGAKIPYTTHEAENASVENGATIQQSTDMESTAVEATNQTYVELPKKDAAVTFNVTEPANALNVRYTIPDGASGQLDVQVNGSSVGNLDLSSHSAWQYLKGDHEYDQAIDGSSARFRFDETRLLLKDIQLKSGDKISLVKKKDDNVPYGIDFIELEQAPAPVAQGENSISIVDKGASANDDSDDTAALLAAVEEAKASGKSVYIPEGRFNFDKQVNIEADNLKISGAGVWHTQLHFTSDKRYGGGIVFGHNSNGIELSNLYMDSNLTSRYNEDAQYKAISGTLGKDSKIHDIWVQHFEVGMWIGDYDQTGNMKYTDGLVVENARIRNNLADGINFAQGTKNSTVKNSNIRGNGDDGLAIWSSISNGTNAAAEENNKFLNNTIESGWRAAGIGIFGGKGHEISGNLIKDVFAGAGIRVNTVFAGHNFDLNDSGIKIHDNTILRSGTINDLYNLHRGAIDFQQVRGTIKNVDVYDNKLLNTLADPVITKNFEMGDNGNGEIRLSNNTIDNKATIVGAVSAVSPTKPAPKPVNNPVSETSVSETPKSEAGSTAPVSEASTSEVVSETSASETPKSEESSSTPVSEASTSEVVSETSASETPKSEAGSSTPVSEASTSEVISETSASETPKSEVSSSSPVSETSNSEVASETSASETPKSEESSSAPVSEESTSEVISETSASEIPKSEESSSTPVSEVSNSEVISETLASETPNSEETSSAPVSEASNSEVISEASASETPKSEAGSSTPVSEASNSEVVSETSASETPKSEASSSTPVSEVSTSEVISESSVSEIPKSEASSTAPASESPKNEETSVASSTSQVDVAITSDSPEKSPTSESTQKDPISEVSSEVIEKGSTSQVDVKVSEAPTTARTSEVVSIAPNSQVAYNNDLKTPVTSSQLASEAIRFNSLLNEKSVDVIASKVMAVMASETLASEAASLTSSEGIAKEISNDLSELAESKKDDTPKNVARIDKATEGKQVAKSSESQASTSKEKGKSNTTTVFLLVGVAAALSISTVYLTKQGKKAGK</sequence>
<dbReference type="InterPro" id="IPR012334">
    <property type="entry name" value="Pectin_lyas_fold"/>
</dbReference>
<dbReference type="InterPro" id="IPR006626">
    <property type="entry name" value="PbH1"/>
</dbReference>
<feature type="compositionally biased region" description="Polar residues" evidence="2">
    <location>
        <begin position="952"/>
        <end position="978"/>
    </location>
</feature>
<dbReference type="Pfam" id="PF22815">
    <property type="entry name" value="CatAgl_D1"/>
    <property type="match status" value="1"/>
</dbReference>
<feature type="compositionally biased region" description="Low complexity" evidence="2">
    <location>
        <begin position="887"/>
        <end position="946"/>
    </location>
</feature>
<feature type="transmembrane region" description="Helical" evidence="3">
    <location>
        <begin position="1142"/>
        <end position="1160"/>
    </location>
</feature>
<evidence type="ECO:0000256" key="3">
    <source>
        <dbReference type="SAM" id="Phobius"/>
    </source>
</evidence>
<feature type="domain" description="Alpha-1,3-glucanase catalytic" evidence="7">
    <location>
        <begin position="329"/>
        <end position="584"/>
    </location>
</feature>
<proteinExistence type="predicted"/>
<evidence type="ECO:0000313" key="8">
    <source>
        <dbReference type="EMBL" id="NGG27937.1"/>
    </source>
</evidence>
<dbReference type="Gene3D" id="2.60.120.260">
    <property type="entry name" value="Galactose-binding domain-like"/>
    <property type="match status" value="1"/>
</dbReference>
<feature type="compositionally biased region" description="Low complexity" evidence="2">
    <location>
        <begin position="760"/>
        <end position="842"/>
    </location>
</feature>
<dbReference type="InterPro" id="IPR005877">
    <property type="entry name" value="YSIRK_signal_dom"/>
</dbReference>
<dbReference type="SUPFAM" id="SSF51126">
    <property type="entry name" value="Pectin lyase-like"/>
    <property type="match status" value="1"/>
</dbReference>
<feature type="compositionally biased region" description="Polar residues" evidence="2">
    <location>
        <begin position="1121"/>
        <end position="1130"/>
    </location>
</feature>
<reference evidence="8" key="1">
    <citation type="submission" date="2020-02" db="EMBL/GenBank/DDBJ databases">
        <title>Antibiotic resistance/susceptibility profiles of lactic acid-producing cocci isolated from the human vagina, and analysis of the genetic basis of atypical resistances.</title>
        <authorList>
            <person name="Sirichoat A."/>
            <person name="Florez A.B."/>
            <person name="Vazquez L."/>
            <person name="Buppasiri P."/>
            <person name="Panya M."/>
            <person name="Lulitanond V."/>
            <person name="Mayo B."/>
        </authorList>
    </citation>
    <scope>NUCLEOTIDE SEQUENCE</scope>
    <source>
        <strain evidence="8">VA08-2AN</strain>
    </source>
</reference>
<dbReference type="PANTHER" id="PTHR11818">
    <property type="entry name" value="BETA/GAMMA CRYSTALLIN"/>
    <property type="match status" value="1"/>
</dbReference>
<dbReference type="EMBL" id="JAAJBE010000008">
    <property type="protein sequence ID" value="NGG27937.1"/>
    <property type="molecule type" value="Genomic_DNA"/>
</dbReference>
<accession>A0A6G4NBK1</accession>
<feature type="region of interest" description="Disordered" evidence="2">
    <location>
        <begin position="1096"/>
        <end position="1137"/>
    </location>
</feature>
<feature type="compositionally biased region" description="Low complexity" evidence="2">
    <location>
        <begin position="689"/>
        <end position="736"/>
    </location>
</feature>
<comment type="caution">
    <text evidence="8">The sequence shown here is derived from an EMBL/GenBank/DDBJ whole genome shotgun (WGS) entry which is preliminary data.</text>
</comment>
<evidence type="ECO:0000256" key="1">
    <source>
        <dbReference type="ARBA" id="ARBA00022729"/>
    </source>
</evidence>
<dbReference type="NCBIfam" id="TIGR01168">
    <property type="entry name" value="YSIRK_signal"/>
    <property type="match status" value="1"/>
</dbReference>
<dbReference type="InterPro" id="IPR050252">
    <property type="entry name" value="Beta/Gamma-Crystallin"/>
</dbReference>
<feature type="signal peptide" evidence="4">
    <location>
        <begin position="1"/>
        <end position="31"/>
    </location>
</feature>
<dbReference type="InterPro" id="IPR033801">
    <property type="entry name" value="CBM6-CBM35-CBM36-like_1"/>
</dbReference>
<feature type="compositionally biased region" description="Polar residues" evidence="2">
    <location>
        <begin position="741"/>
        <end position="759"/>
    </location>
</feature>